<dbReference type="Proteomes" id="UP000054423">
    <property type="component" value="Unassembled WGS sequence"/>
</dbReference>
<dbReference type="AlphaFoldDB" id="W2L164"/>
<gene>
    <name evidence="1" type="ORF">L917_10262</name>
</gene>
<name>W2L164_PHYNI</name>
<sequence>MSFGFLVNKWQIFKKPLMVDFKNVSKVIKTCMKFHNFCINEKIIDADATVAHDRVSRAYHQLRESLYQPADISVANTSATDVERHDAARGRILR</sequence>
<dbReference type="EMBL" id="KI680150">
    <property type="protein sequence ID" value="ETL91168.1"/>
    <property type="molecule type" value="Genomic_DNA"/>
</dbReference>
<reference evidence="1" key="1">
    <citation type="submission" date="2013-11" db="EMBL/GenBank/DDBJ databases">
        <title>The Genome Sequence of Phytophthora parasitica CHvinca01.</title>
        <authorList>
            <consortium name="The Broad Institute Genomics Platform"/>
            <person name="Russ C."/>
            <person name="Tyler B."/>
            <person name="Panabieres F."/>
            <person name="Shan W."/>
            <person name="Tripathy S."/>
            <person name="Grunwald N."/>
            <person name="Machado M."/>
            <person name="Johnson C.S."/>
            <person name="Arredondo F."/>
            <person name="Hong C."/>
            <person name="Coffey M."/>
            <person name="Young S.K."/>
            <person name="Zeng Q."/>
            <person name="Gargeya S."/>
            <person name="Fitzgerald M."/>
            <person name="Abouelleil A."/>
            <person name="Alvarado L."/>
            <person name="Chapman S.B."/>
            <person name="Gainer-Dewar J."/>
            <person name="Goldberg J."/>
            <person name="Griggs A."/>
            <person name="Gujja S."/>
            <person name="Hansen M."/>
            <person name="Howarth C."/>
            <person name="Imamovic A."/>
            <person name="Ireland A."/>
            <person name="Larimer J."/>
            <person name="McCowan C."/>
            <person name="Murphy C."/>
            <person name="Pearson M."/>
            <person name="Poon T.W."/>
            <person name="Priest M."/>
            <person name="Roberts A."/>
            <person name="Saif S."/>
            <person name="Shea T."/>
            <person name="Sykes S."/>
            <person name="Wortman J."/>
            <person name="Nusbaum C."/>
            <person name="Birren B."/>
        </authorList>
    </citation>
    <scope>NUCLEOTIDE SEQUENCE [LARGE SCALE GENOMIC DNA]</scope>
    <source>
        <strain evidence="1">CHvinca01</strain>
    </source>
</reference>
<evidence type="ECO:0000313" key="1">
    <source>
        <dbReference type="EMBL" id="ETL91168.1"/>
    </source>
</evidence>
<evidence type="ECO:0008006" key="2">
    <source>
        <dbReference type="Google" id="ProtNLM"/>
    </source>
</evidence>
<accession>W2L164</accession>
<dbReference type="OrthoDB" id="109201at2759"/>
<organism evidence="1">
    <name type="scientific">Phytophthora nicotianae</name>
    <name type="common">Potato buckeye rot agent</name>
    <name type="synonym">Phytophthora parasitica</name>
    <dbReference type="NCBI Taxonomy" id="4792"/>
    <lineage>
        <taxon>Eukaryota</taxon>
        <taxon>Sar</taxon>
        <taxon>Stramenopiles</taxon>
        <taxon>Oomycota</taxon>
        <taxon>Peronosporomycetes</taxon>
        <taxon>Peronosporales</taxon>
        <taxon>Peronosporaceae</taxon>
        <taxon>Phytophthora</taxon>
    </lineage>
</organism>
<protein>
    <recommendedName>
        <fullName evidence="2">DDE Tnp4 domain-containing protein</fullName>
    </recommendedName>
</protein>
<dbReference type="VEuPathDB" id="FungiDB:PPTG_02062"/>
<proteinExistence type="predicted"/>